<dbReference type="RefSeq" id="WP_248353673.1">
    <property type="nucleotide sequence ID" value="NZ_AP025591.1"/>
</dbReference>
<sequence length="505" mass="52534">MTRPAAIAVALSILALGAPGRALAAARYAVVVGSNAGATGRPRLWFAEKDAERFRRVLVELGEFQPGDVQLLEGVGAKRVREAIARAEAAMEVARAGGEHPLFVFYFSGHAASGGIELGDERVSFGELRSLVTGTSADAKVAIVDACEAGLLTQVKGAAAVPTLEFALPTSDTVRGTAFIASTAEGESAQESAAIGGSFFTHHLEVALRGAGDADGDGLVTLGEAFRYTAAQTLAGTLATAEGAQHATYEFRMSGRGDVVLADLRRADARLTVPRDPGTTYVLRGPMSLLAEVTAGEKPITLALPAGPYHVERRSREGRATAELELGHGAVETMPPLAPSRYELARAKGGPKPGLLFAGFGAMALGLPGFGAAPVVRLGVRKEVGPIGLRVRLDYLGKAVNDAGVRYDLGYVGGAVAALYPLNTSRILVEAGPELGYGYATQRLADRRSFGSNVFWGGAALMATAPVGRLRVGLDAALGADLLRLDFRTAVRPAASLSFLVLWGF</sequence>
<dbReference type="Gene3D" id="3.40.50.1460">
    <property type="match status" value="1"/>
</dbReference>
<evidence type="ECO:0000313" key="3">
    <source>
        <dbReference type="EMBL" id="BDG05122.1"/>
    </source>
</evidence>
<dbReference type="InterPro" id="IPR029030">
    <property type="entry name" value="Caspase-like_dom_sf"/>
</dbReference>
<organism evidence="3 4">
    <name type="scientific">Anaeromyxobacter oryzae</name>
    <dbReference type="NCBI Taxonomy" id="2918170"/>
    <lineage>
        <taxon>Bacteria</taxon>
        <taxon>Pseudomonadati</taxon>
        <taxon>Myxococcota</taxon>
        <taxon>Myxococcia</taxon>
        <taxon>Myxococcales</taxon>
        <taxon>Cystobacterineae</taxon>
        <taxon>Anaeromyxobacteraceae</taxon>
        <taxon>Anaeromyxobacter</taxon>
    </lineage>
</organism>
<dbReference type="InterPro" id="IPR011600">
    <property type="entry name" value="Pept_C14_caspase"/>
</dbReference>
<protein>
    <recommendedName>
        <fullName evidence="2">Peptidase C14 caspase domain-containing protein</fullName>
    </recommendedName>
</protein>
<keyword evidence="4" id="KW-1185">Reference proteome</keyword>
<evidence type="ECO:0000259" key="2">
    <source>
        <dbReference type="Pfam" id="PF00656"/>
    </source>
</evidence>
<dbReference type="Pfam" id="PF00656">
    <property type="entry name" value="Peptidase_C14"/>
    <property type="match status" value="1"/>
</dbReference>
<feature type="chain" id="PRO_5047323153" description="Peptidase C14 caspase domain-containing protein" evidence="1">
    <location>
        <begin position="25"/>
        <end position="505"/>
    </location>
</feature>
<dbReference type="SUPFAM" id="SSF52129">
    <property type="entry name" value="Caspase-like"/>
    <property type="match status" value="1"/>
</dbReference>
<keyword evidence="1" id="KW-0732">Signal</keyword>
<reference evidence="4" key="1">
    <citation type="journal article" date="2022" name="Int. J. Syst. Evol. Microbiol.">
        <title>Anaeromyxobacter oryzae sp. nov., Anaeromyxobacter diazotrophicus sp. nov. and Anaeromyxobacter paludicola sp. nov., isolated from paddy soils.</title>
        <authorList>
            <person name="Itoh H."/>
            <person name="Xu Z."/>
            <person name="Mise K."/>
            <person name="Masuda Y."/>
            <person name="Ushijima N."/>
            <person name="Hayakawa C."/>
            <person name="Shiratori Y."/>
            <person name="Senoo K."/>
        </authorList>
    </citation>
    <scope>NUCLEOTIDE SEQUENCE [LARGE SCALE GENOMIC DNA]</scope>
    <source>
        <strain evidence="4">Red232</strain>
    </source>
</reference>
<gene>
    <name evidence="3" type="ORF">AMOR_41180</name>
</gene>
<feature type="domain" description="Peptidase C14 caspase" evidence="2">
    <location>
        <begin position="27"/>
        <end position="213"/>
    </location>
</feature>
<evidence type="ECO:0000313" key="4">
    <source>
        <dbReference type="Proteomes" id="UP001162891"/>
    </source>
</evidence>
<dbReference type="EMBL" id="AP025591">
    <property type="protein sequence ID" value="BDG05122.1"/>
    <property type="molecule type" value="Genomic_DNA"/>
</dbReference>
<proteinExistence type="predicted"/>
<feature type="signal peptide" evidence="1">
    <location>
        <begin position="1"/>
        <end position="24"/>
    </location>
</feature>
<evidence type="ECO:0000256" key="1">
    <source>
        <dbReference type="SAM" id="SignalP"/>
    </source>
</evidence>
<name>A0ABN6MZC3_9BACT</name>
<accession>A0ABN6MZC3</accession>
<dbReference type="Proteomes" id="UP001162891">
    <property type="component" value="Chromosome"/>
</dbReference>